<dbReference type="EMBL" id="JAUTXU010000045">
    <property type="protein sequence ID" value="KAK3715968.1"/>
    <property type="molecule type" value="Genomic_DNA"/>
</dbReference>
<proteinExistence type="predicted"/>
<reference evidence="1" key="1">
    <citation type="submission" date="2023-07" db="EMBL/GenBank/DDBJ databases">
        <title>Black Yeasts Isolated from many extreme environments.</title>
        <authorList>
            <person name="Coleine C."/>
            <person name="Stajich J.E."/>
            <person name="Selbmann L."/>
        </authorList>
    </citation>
    <scope>NUCLEOTIDE SEQUENCE</scope>
    <source>
        <strain evidence="1">CCFEE 5714</strain>
    </source>
</reference>
<organism evidence="1 2">
    <name type="scientific">Vermiconidia calcicola</name>
    <dbReference type="NCBI Taxonomy" id="1690605"/>
    <lineage>
        <taxon>Eukaryota</taxon>
        <taxon>Fungi</taxon>
        <taxon>Dikarya</taxon>
        <taxon>Ascomycota</taxon>
        <taxon>Pezizomycotina</taxon>
        <taxon>Dothideomycetes</taxon>
        <taxon>Dothideomycetidae</taxon>
        <taxon>Mycosphaerellales</taxon>
        <taxon>Extremaceae</taxon>
        <taxon>Vermiconidia</taxon>
    </lineage>
</organism>
<evidence type="ECO:0000313" key="2">
    <source>
        <dbReference type="Proteomes" id="UP001281147"/>
    </source>
</evidence>
<name>A0ACC3NFP1_9PEZI</name>
<sequence>MGPELTTHPLTRADGSATFSNNLFTVLAAVNGPIEVQRRDELPEEAAVEVNIRPTSGVGGPRERWLESVIAALLRTLVLVKLHPRTLVQVTLQVTKEPTTGVRMKRAVKDVAIIPALANAAFLALVDGAVPMGRTMVAGLACLGKEVDGVTVDPTEKQVAGCRSVHAMAYSAKGELLLDESVGRFDAGEWEDVGERLRVAAIAAVARDPEDESMSNGDAATTPWLRQAVEEDVKGAGAWREPG</sequence>
<dbReference type="Proteomes" id="UP001281147">
    <property type="component" value="Unassembled WGS sequence"/>
</dbReference>
<evidence type="ECO:0000313" key="1">
    <source>
        <dbReference type="EMBL" id="KAK3715968.1"/>
    </source>
</evidence>
<gene>
    <name evidence="1" type="primary">RRP46_2</name>
    <name evidence="1" type="ORF">LTR37_006698</name>
</gene>
<comment type="caution">
    <text evidence="1">The sequence shown here is derived from an EMBL/GenBank/DDBJ whole genome shotgun (WGS) entry which is preliminary data.</text>
</comment>
<accession>A0ACC3NFP1</accession>
<keyword evidence="2" id="KW-1185">Reference proteome</keyword>
<protein>
    <submittedName>
        <fullName evidence="1">Exosome non-catalytic core subunit rrp46</fullName>
    </submittedName>
</protein>